<sequence>MKGHSPFYLFWCDHFWLLFPFALGPLGVFFLYGTLLDASLLDFTYYCFLNLLILALFLLWRLYATWGYYQLISKLSQSGETETMDHYQLPYPHSHFEGQVSQLLGHLSALSHQEALRHHQSRKQQKLAMYRWVHQLKTPLSVIALTTEAHGKSADFSTISTAVRQIQYQLDQILDLYSLDAIENDFQSEPVDLRQLCKATINELKDAFITAHIFPKLTVPEGTVVYSDGKWLKLILYQLLTNAIKYSPPDQAVCIHGASSPGQVTLSVSDSGIGIPKADLPGIFDLFFCGSNGRATGESNGIGLYLASQTAAYLGHRLTVESTIGRGSTFSILFQNPDTTFEKMTEL</sequence>
<feature type="domain" description="Histidine kinase" evidence="13">
    <location>
        <begin position="131"/>
        <end position="338"/>
    </location>
</feature>
<dbReference type="SMART" id="SM00388">
    <property type="entry name" value="HisKA"/>
    <property type="match status" value="1"/>
</dbReference>
<dbReference type="InterPro" id="IPR005467">
    <property type="entry name" value="His_kinase_dom"/>
</dbReference>
<keyword evidence="5" id="KW-0597">Phosphoprotein</keyword>
<keyword evidence="4" id="KW-1003">Cell membrane</keyword>
<keyword evidence="8 14" id="KW-0418">Kinase</keyword>
<dbReference type="PRINTS" id="PR00344">
    <property type="entry name" value="BCTRLSENSOR"/>
</dbReference>
<dbReference type="EC" id="2.7.13.3" evidence="3"/>
<evidence type="ECO:0000256" key="1">
    <source>
        <dbReference type="ARBA" id="ARBA00000085"/>
    </source>
</evidence>
<evidence type="ECO:0000313" key="14">
    <source>
        <dbReference type="EMBL" id="SDX28147.1"/>
    </source>
</evidence>
<dbReference type="PANTHER" id="PTHR45453:SF2">
    <property type="entry name" value="HISTIDINE KINASE"/>
    <property type="match status" value="1"/>
</dbReference>
<dbReference type="OrthoDB" id="9813151at2"/>
<name>A0A1H3AEK9_EUBBA</name>
<evidence type="ECO:0000256" key="12">
    <source>
        <dbReference type="SAM" id="Phobius"/>
    </source>
</evidence>
<evidence type="ECO:0000256" key="3">
    <source>
        <dbReference type="ARBA" id="ARBA00012438"/>
    </source>
</evidence>
<keyword evidence="11 12" id="KW-0472">Membrane</keyword>
<organism evidence="14 15">
    <name type="scientific">Eubacterium barkeri</name>
    <name type="common">Clostridium barkeri</name>
    <dbReference type="NCBI Taxonomy" id="1528"/>
    <lineage>
        <taxon>Bacteria</taxon>
        <taxon>Bacillati</taxon>
        <taxon>Bacillota</taxon>
        <taxon>Clostridia</taxon>
        <taxon>Eubacteriales</taxon>
        <taxon>Eubacteriaceae</taxon>
        <taxon>Eubacterium</taxon>
    </lineage>
</organism>
<dbReference type="Proteomes" id="UP000199652">
    <property type="component" value="Unassembled WGS sequence"/>
</dbReference>
<proteinExistence type="predicted"/>
<gene>
    <name evidence="14" type="ORF">SAMN04488579_10117</name>
</gene>
<evidence type="ECO:0000256" key="10">
    <source>
        <dbReference type="ARBA" id="ARBA00023012"/>
    </source>
</evidence>
<protein>
    <recommendedName>
        <fullName evidence="3">histidine kinase</fullName>
        <ecNumber evidence="3">2.7.13.3</ecNumber>
    </recommendedName>
</protein>
<dbReference type="GO" id="GO:0005886">
    <property type="term" value="C:plasma membrane"/>
    <property type="evidence" value="ECO:0007669"/>
    <property type="project" value="UniProtKB-SubCell"/>
</dbReference>
<dbReference type="InterPro" id="IPR004358">
    <property type="entry name" value="Sig_transdc_His_kin-like_C"/>
</dbReference>
<feature type="transmembrane region" description="Helical" evidence="12">
    <location>
        <begin position="7"/>
        <end position="31"/>
    </location>
</feature>
<dbReference type="Gene3D" id="3.30.565.10">
    <property type="entry name" value="Histidine kinase-like ATPase, C-terminal domain"/>
    <property type="match status" value="1"/>
</dbReference>
<reference evidence="15" key="1">
    <citation type="submission" date="2016-10" db="EMBL/GenBank/DDBJ databases">
        <authorList>
            <person name="Varghese N."/>
            <person name="Submissions S."/>
        </authorList>
    </citation>
    <scope>NUCLEOTIDE SEQUENCE [LARGE SCALE GENOMIC DNA]</scope>
    <source>
        <strain evidence="15">VPI 5359</strain>
    </source>
</reference>
<feature type="transmembrane region" description="Helical" evidence="12">
    <location>
        <begin position="43"/>
        <end position="64"/>
    </location>
</feature>
<dbReference type="EMBL" id="FNOU01000001">
    <property type="protein sequence ID" value="SDX28147.1"/>
    <property type="molecule type" value="Genomic_DNA"/>
</dbReference>
<dbReference type="STRING" id="1528.SAMN04488579_10117"/>
<evidence type="ECO:0000256" key="7">
    <source>
        <dbReference type="ARBA" id="ARBA00022692"/>
    </source>
</evidence>
<keyword evidence="10" id="KW-0902">Two-component regulatory system</keyword>
<keyword evidence="7 12" id="KW-0812">Transmembrane</keyword>
<keyword evidence="15" id="KW-1185">Reference proteome</keyword>
<dbReference type="AlphaFoldDB" id="A0A1H3AEK9"/>
<evidence type="ECO:0000256" key="2">
    <source>
        <dbReference type="ARBA" id="ARBA00004651"/>
    </source>
</evidence>
<evidence type="ECO:0000313" key="15">
    <source>
        <dbReference type="Proteomes" id="UP000199652"/>
    </source>
</evidence>
<evidence type="ECO:0000256" key="11">
    <source>
        <dbReference type="ARBA" id="ARBA00023136"/>
    </source>
</evidence>
<dbReference type="InterPro" id="IPR003661">
    <property type="entry name" value="HisK_dim/P_dom"/>
</dbReference>
<evidence type="ECO:0000256" key="4">
    <source>
        <dbReference type="ARBA" id="ARBA00022475"/>
    </source>
</evidence>
<dbReference type="InterPro" id="IPR003594">
    <property type="entry name" value="HATPase_dom"/>
</dbReference>
<accession>A0A1H3AEK9</accession>
<keyword evidence="6" id="KW-0808">Transferase</keyword>
<dbReference type="SMART" id="SM00387">
    <property type="entry name" value="HATPase_c"/>
    <property type="match status" value="1"/>
</dbReference>
<dbReference type="GO" id="GO:0004721">
    <property type="term" value="F:phosphoprotein phosphatase activity"/>
    <property type="evidence" value="ECO:0007669"/>
    <property type="project" value="TreeGrafter"/>
</dbReference>
<dbReference type="PROSITE" id="PS50109">
    <property type="entry name" value="HIS_KIN"/>
    <property type="match status" value="1"/>
</dbReference>
<comment type="catalytic activity">
    <reaction evidence="1">
        <text>ATP + protein L-histidine = ADP + protein N-phospho-L-histidine.</text>
        <dbReference type="EC" id="2.7.13.3"/>
    </reaction>
</comment>
<evidence type="ECO:0000256" key="6">
    <source>
        <dbReference type="ARBA" id="ARBA00022679"/>
    </source>
</evidence>
<evidence type="ECO:0000256" key="8">
    <source>
        <dbReference type="ARBA" id="ARBA00022777"/>
    </source>
</evidence>
<dbReference type="RefSeq" id="WP_090242178.1">
    <property type="nucleotide sequence ID" value="NZ_FNOU01000001.1"/>
</dbReference>
<dbReference type="SUPFAM" id="SSF55874">
    <property type="entry name" value="ATPase domain of HSP90 chaperone/DNA topoisomerase II/histidine kinase"/>
    <property type="match status" value="1"/>
</dbReference>
<dbReference type="InterPro" id="IPR036890">
    <property type="entry name" value="HATPase_C_sf"/>
</dbReference>
<dbReference type="InterPro" id="IPR050351">
    <property type="entry name" value="BphY/WalK/GraS-like"/>
</dbReference>
<dbReference type="PANTHER" id="PTHR45453">
    <property type="entry name" value="PHOSPHATE REGULON SENSOR PROTEIN PHOR"/>
    <property type="match status" value="1"/>
</dbReference>
<evidence type="ECO:0000256" key="9">
    <source>
        <dbReference type="ARBA" id="ARBA00022989"/>
    </source>
</evidence>
<dbReference type="GO" id="GO:0000155">
    <property type="term" value="F:phosphorelay sensor kinase activity"/>
    <property type="evidence" value="ECO:0007669"/>
    <property type="project" value="InterPro"/>
</dbReference>
<dbReference type="Pfam" id="PF02518">
    <property type="entry name" value="HATPase_c"/>
    <property type="match status" value="1"/>
</dbReference>
<keyword evidence="9 12" id="KW-1133">Transmembrane helix</keyword>
<dbReference type="GO" id="GO:0016036">
    <property type="term" value="P:cellular response to phosphate starvation"/>
    <property type="evidence" value="ECO:0007669"/>
    <property type="project" value="TreeGrafter"/>
</dbReference>
<evidence type="ECO:0000256" key="5">
    <source>
        <dbReference type="ARBA" id="ARBA00022553"/>
    </source>
</evidence>
<evidence type="ECO:0000259" key="13">
    <source>
        <dbReference type="PROSITE" id="PS50109"/>
    </source>
</evidence>
<comment type="subcellular location">
    <subcellularLocation>
        <location evidence="2">Cell membrane</location>
        <topology evidence="2">Multi-pass membrane protein</topology>
    </subcellularLocation>
</comment>